<protein>
    <submittedName>
        <fullName evidence="2">Uncharacterized protein</fullName>
    </submittedName>
</protein>
<gene>
    <name evidence="2" type="ORF">TTRE_0000284801</name>
</gene>
<keyword evidence="1" id="KW-1133">Transmembrane helix</keyword>
<keyword evidence="1" id="KW-0472">Membrane</keyword>
<accession>A0A077Z4J0</accession>
<organism evidence="2 3">
    <name type="scientific">Trichuris trichiura</name>
    <name type="common">Whipworm</name>
    <name type="synonym">Trichocephalus trichiurus</name>
    <dbReference type="NCBI Taxonomy" id="36087"/>
    <lineage>
        <taxon>Eukaryota</taxon>
        <taxon>Metazoa</taxon>
        <taxon>Ecdysozoa</taxon>
        <taxon>Nematoda</taxon>
        <taxon>Enoplea</taxon>
        <taxon>Dorylaimia</taxon>
        <taxon>Trichinellida</taxon>
        <taxon>Trichuridae</taxon>
        <taxon>Trichuris</taxon>
    </lineage>
</organism>
<keyword evidence="3" id="KW-1185">Reference proteome</keyword>
<dbReference type="OrthoDB" id="10339251at2759"/>
<name>A0A077Z4J0_TRITR</name>
<dbReference type="EMBL" id="HG805906">
    <property type="protein sequence ID" value="CDW54578.1"/>
    <property type="molecule type" value="Genomic_DNA"/>
</dbReference>
<keyword evidence="1" id="KW-0812">Transmembrane</keyword>
<dbReference type="AlphaFoldDB" id="A0A077Z4J0"/>
<feature type="transmembrane region" description="Helical" evidence="1">
    <location>
        <begin position="12"/>
        <end position="32"/>
    </location>
</feature>
<dbReference type="Proteomes" id="UP000030665">
    <property type="component" value="Unassembled WGS sequence"/>
</dbReference>
<reference evidence="2" key="1">
    <citation type="submission" date="2014-01" db="EMBL/GenBank/DDBJ databases">
        <authorList>
            <person name="Aslett M."/>
        </authorList>
    </citation>
    <scope>NUCLEOTIDE SEQUENCE</scope>
</reference>
<sequence length="202" mass="21758">MESSHAGYSLPIVVAILFVPAVLVFLLICVACSRSKTRKGKAVVDDGEKVNGGDCSKVQLKNYRLLPEIQITRVPSSAATQTRSSDVSLRTVHKVDQLGLGGLPADSLTYELEQVQRSLAESDHVTAECANVSEVFLSPRLECDLALAIANDQTCRNSVFLSQLARSPTTKRESLLSTSVPILSPLAVPADIKIVAKERTLL</sequence>
<evidence type="ECO:0000313" key="3">
    <source>
        <dbReference type="Proteomes" id="UP000030665"/>
    </source>
</evidence>
<reference evidence="2" key="2">
    <citation type="submission" date="2014-03" db="EMBL/GenBank/DDBJ databases">
        <title>The whipworm genome and dual-species transcriptomics of an intimate host-pathogen interaction.</title>
        <authorList>
            <person name="Foth B.J."/>
            <person name="Tsai I.J."/>
            <person name="Reid A.J."/>
            <person name="Bancroft A.J."/>
            <person name="Nichol S."/>
            <person name="Tracey A."/>
            <person name="Holroyd N."/>
            <person name="Cotton J.A."/>
            <person name="Stanley E.J."/>
            <person name="Zarowiecki M."/>
            <person name="Liu J.Z."/>
            <person name="Huckvale T."/>
            <person name="Cooper P.J."/>
            <person name="Grencis R.K."/>
            <person name="Berriman M."/>
        </authorList>
    </citation>
    <scope>NUCLEOTIDE SEQUENCE [LARGE SCALE GENOMIC DNA]</scope>
</reference>
<evidence type="ECO:0000313" key="2">
    <source>
        <dbReference type="EMBL" id="CDW54578.1"/>
    </source>
</evidence>
<evidence type="ECO:0000256" key="1">
    <source>
        <dbReference type="SAM" id="Phobius"/>
    </source>
</evidence>
<proteinExistence type="predicted"/>